<sequence>MLKSLKSWINPLWLGPLAALVSYLLAQYWGQMPAPAAWTLATTIWVAWWWISEALPLPVTSLLPFILLPLGSVASVNEVSAALGNPIILLFMGAFMLAKAVEVSGVHKRIALGLVKRLGASSGRRMVFAFMLATAILSMWISNTAAVLALLPVALALAEAANDHKFQRALLLGLAYSASIGGVATLVGTPPNLIFASVYESYTGTSFGFLRWLQIGLPLVIIGIPVIAWWLTRSLRGSVTLHLANLPTMQSNERRVLWIFGAVIVLWITRTAPFGGWTDWLGLAGVGDATVAFAGVLALFIVTDKQGSPLLTWQDAVAIPWGILLLFAGGIALAQGFVSSGLSDIIGQALVGLGGLPLWLLILALTLAVSFLTEVTSNTATATLLMPVLAATATALELPPEVLMIPAAIACSCAFCLPVATPPNSIVFASNQVTIKDMVREGLMLNIILAVLTTALVLVLV</sequence>
<dbReference type="AlphaFoldDB" id="A0A317QD40"/>
<comment type="caution">
    <text evidence="8">The sequence shown here is derived from an EMBL/GenBank/DDBJ whole genome shotgun (WGS) entry which is preliminary data.</text>
</comment>
<feature type="transmembrane region" description="Helical" evidence="6">
    <location>
        <begin position="127"/>
        <end position="157"/>
    </location>
</feature>
<dbReference type="RefSeq" id="WP_258306534.1">
    <property type="nucleotide sequence ID" value="NZ_QGTT01000003.1"/>
</dbReference>
<dbReference type="PROSITE" id="PS01271">
    <property type="entry name" value="NA_SULFATE"/>
    <property type="match status" value="1"/>
</dbReference>
<feature type="transmembrane region" description="Helical" evidence="6">
    <location>
        <begin position="442"/>
        <end position="460"/>
    </location>
</feature>
<dbReference type="EMBL" id="QGTT01000003">
    <property type="protein sequence ID" value="PWW14394.1"/>
    <property type="molecule type" value="Genomic_DNA"/>
</dbReference>
<evidence type="ECO:0000256" key="4">
    <source>
        <dbReference type="ARBA" id="ARBA00022989"/>
    </source>
</evidence>
<keyword evidence="4 6" id="KW-1133">Transmembrane helix</keyword>
<dbReference type="PANTHER" id="PTHR10283:SF82">
    <property type="entry name" value="SOLUTE CARRIER FAMILY 13 MEMBER 2"/>
    <property type="match status" value="1"/>
</dbReference>
<feature type="transmembrane region" description="Helical" evidence="6">
    <location>
        <begin position="12"/>
        <end position="29"/>
    </location>
</feature>
<organism evidence="8 9">
    <name type="scientific">Pseudidiomarina maritima</name>
    <dbReference type="NCBI Taxonomy" id="519453"/>
    <lineage>
        <taxon>Bacteria</taxon>
        <taxon>Pseudomonadati</taxon>
        <taxon>Pseudomonadota</taxon>
        <taxon>Gammaproteobacteria</taxon>
        <taxon>Alteromonadales</taxon>
        <taxon>Idiomarinaceae</taxon>
        <taxon>Pseudidiomarina</taxon>
    </lineage>
</organism>
<dbReference type="CDD" id="cd01115">
    <property type="entry name" value="SLC13_permease"/>
    <property type="match status" value="1"/>
</dbReference>
<dbReference type="Proteomes" id="UP000246964">
    <property type="component" value="Unassembled WGS sequence"/>
</dbReference>
<dbReference type="InterPro" id="IPR001898">
    <property type="entry name" value="SLC13A/DASS"/>
</dbReference>
<dbReference type="STRING" id="519453.SAMN04488070_0306"/>
<keyword evidence="5 6" id="KW-0472">Membrane</keyword>
<evidence type="ECO:0000256" key="6">
    <source>
        <dbReference type="SAM" id="Phobius"/>
    </source>
</evidence>
<dbReference type="Pfam" id="PF03600">
    <property type="entry name" value="CitMHS"/>
    <property type="match status" value="1"/>
</dbReference>
<keyword evidence="9" id="KW-1185">Reference proteome</keyword>
<accession>A0A317QD40</accession>
<comment type="subcellular location">
    <subcellularLocation>
        <location evidence="1">Membrane</location>
        <topology evidence="1">Multi-pass membrane protein</topology>
    </subcellularLocation>
</comment>
<evidence type="ECO:0000313" key="9">
    <source>
        <dbReference type="Proteomes" id="UP000246964"/>
    </source>
</evidence>
<keyword evidence="2" id="KW-0813">Transport</keyword>
<gene>
    <name evidence="8" type="ORF">DET45_10386</name>
</gene>
<evidence type="ECO:0000259" key="7">
    <source>
        <dbReference type="Pfam" id="PF03600"/>
    </source>
</evidence>
<evidence type="ECO:0000256" key="1">
    <source>
        <dbReference type="ARBA" id="ARBA00004141"/>
    </source>
</evidence>
<proteinExistence type="predicted"/>
<evidence type="ECO:0000256" key="5">
    <source>
        <dbReference type="ARBA" id="ARBA00023136"/>
    </source>
</evidence>
<feature type="transmembrane region" description="Helical" evidence="6">
    <location>
        <begin position="280"/>
        <end position="303"/>
    </location>
</feature>
<protein>
    <submittedName>
        <fullName evidence="8">Sodium-dependent dicarboxylate transporter 2/3/5</fullName>
    </submittedName>
</protein>
<dbReference type="GO" id="GO:0015141">
    <property type="term" value="F:succinate transmembrane transporter activity"/>
    <property type="evidence" value="ECO:0007669"/>
    <property type="project" value="UniProtKB-ARBA"/>
</dbReference>
<evidence type="ECO:0000256" key="3">
    <source>
        <dbReference type="ARBA" id="ARBA00022692"/>
    </source>
</evidence>
<reference evidence="8 9" key="1">
    <citation type="submission" date="2018-05" db="EMBL/GenBank/DDBJ databases">
        <title>Freshwater and sediment microbial communities from various areas in North America, analyzing microbe dynamics in response to fracking.</title>
        <authorList>
            <person name="Lamendella R."/>
        </authorList>
    </citation>
    <scope>NUCLEOTIDE SEQUENCE [LARGE SCALE GENOMIC DNA]</scope>
    <source>
        <strain evidence="8 9">125B1</strain>
    </source>
</reference>
<evidence type="ECO:0000313" key="8">
    <source>
        <dbReference type="EMBL" id="PWW14394.1"/>
    </source>
</evidence>
<feature type="domain" description="Citrate transporter-like" evidence="7">
    <location>
        <begin position="49"/>
        <end position="397"/>
    </location>
</feature>
<dbReference type="NCBIfam" id="TIGR00785">
    <property type="entry name" value="dass"/>
    <property type="match status" value="1"/>
</dbReference>
<evidence type="ECO:0000256" key="2">
    <source>
        <dbReference type="ARBA" id="ARBA00022448"/>
    </source>
</evidence>
<dbReference type="PANTHER" id="PTHR10283">
    <property type="entry name" value="SOLUTE CARRIER FAMILY 13 MEMBER"/>
    <property type="match status" value="1"/>
</dbReference>
<dbReference type="GO" id="GO:0005886">
    <property type="term" value="C:plasma membrane"/>
    <property type="evidence" value="ECO:0007669"/>
    <property type="project" value="TreeGrafter"/>
</dbReference>
<feature type="transmembrane region" description="Helical" evidence="6">
    <location>
        <begin position="315"/>
        <end position="338"/>
    </location>
</feature>
<name>A0A317QD40_9GAMM</name>
<keyword evidence="3 6" id="KW-0812">Transmembrane</keyword>
<feature type="transmembrane region" description="Helical" evidence="6">
    <location>
        <begin position="350"/>
        <end position="372"/>
    </location>
</feature>
<feature type="transmembrane region" description="Helical" evidence="6">
    <location>
        <begin position="256"/>
        <end position="274"/>
    </location>
</feature>
<feature type="transmembrane region" description="Helical" evidence="6">
    <location>
        <begin position="169"/>
        <end position="189"/>
    </location>
</feature>
<dbReference type="InterPro" id="IPR004680">
    <property type="entry name" value="Cit_transptr-like_dom"/>
</dbReference>
<dbReference type="InterPro" id="IPR031312">
    <property type="entry name" value="Na/sul_symport_CS"/>
</dbReference>
<feature type="transmembrane region" description="Helical" evidence="6">
    <location>
        <begin position="209"/>
        <end position="231"/>
    </location>
</feature>